<dbReference type="EMBL" id="JAUHLN010000002">
    <property type="protein sequence ID" value="MDN4074037.1"/>
    <property type="molecule type" value="Genomic_DNA"/>
</dbReference>
<proteinExistence type="predicted"/>
<protein>
    <submittedName>
        <fullName evidence="2">Uncharacterized protein</fullName>
    </submittedName>
</protein>
<keyword evidence="3" id="KW-1185">Reference proteome</keyword>
<comment type="caution">
    <text evidence="2">The sequence shown here is derived from an EMBL/GenBank/DDBJ whole genome shotgun (WGS) entry which is preliminary data.</text>
</comment>
<name>A0ABT8E800_9BACL</name>
<reference evidence="2" key="1">
    <citation type="submission" date="2023-06" db="EMBL/GenBank/DDBJ databases">
        <title>Draft Genome Sequences of Representative Paenibacillus Polymyxa, Bacillus cereus, Fictibacillus sp., and Brevibacillus agri Strains Isolated from Amazonian Dark Earth.</title>
        <authorList>
            <person name="Pellegrinetti T.A."/>
            <person name="Cunha I.C.M."/>
            <person name="Chaves M.G."/>
            <person name="Freitas A.S."/>
            <person name="Silva A.V.R."/>
            <person name="Tsai S.M."/>
            <person name="Mendes L.W."/>
        </authorList>
    </citation>
    <scope>NUCLEOTIDE SEQUENCE</scope>
    <source>
        <strain evidence="2">CENA-BCM004</strain>
    </source>
</reference>
<feature type="coiled-coil region" evidence="1">
    <location>
        <begin position="82"/>
        <end position="126"/>
    </location>
</feature>
<gene>
    <name evidence="2" type="ORF">QYF49_13590</name>
</gene>
<evidence type="ECO:0000313" key="3">
    <source>
        <dbReference type="Proteomes" id="UP001168694"/>
    </source>
</evidence>
<sequence>MTEKKDIQEQESEEVSSSEALDVNGIMNLAGSILAKDDDTIDLNSMMMMAANLLKEDGLLGNLGFAQAADSLTDDDQQNSEMEWLSRQLQELTHQNSELKEELVSIKEQISEAKEAIAQLVEASKKRWWQLK</sequence>
<keyword evidence="1" id="KW-0175">Coiled coil</keyword>
<dbReference type="Proteomes" id="UP001168694">
    <property type="component" value="Unassembled WGS sequence"/>
</dbReference>
<evidence type="ECO:0000313" key="2">
    <source>
        <dbReference type="EMBL" id="MDN4074037.1"/>
    </source>
</evidence>
<organism evidence="2 3">
    <name type="scientific">Fictibacillus terranigra</name>
    <dbReference type="NCBI Taxonomy" id="3058424"/>
    <lineage>
        <taxon>Bacteria</taxon>
        <taxon>Bacillati</taxon>
        <taxon>Bacillota</taxon>
        <taxon>Bacilli</taxon>
        <taxon>Bacillales</taxon>
        <taxon>Fictibacillaceae</taxon>
        <taxon>Fictibacillus</taxon>
    </lineage>
</organism>
<accession>A0ABT8E800</accession>
<evidence type="ECO:0000256" key="1">
    <source>
        <dbReference type="SAM" id="Coils"/>
    </source>
</evidence>
<dbReference type="RefSeq" id="WP_290400115.1">
    <property type="nucleotide sequence ID" value="NZ_JAUHLN010000002.1"/>
</dbReference>